<comment type="pathway">
    <text evidence="2 7">Protein modification; protein glycosylation.</text>
</comment>
<evidence type="ECO:0000256" key="6">
    <source>
        <dbReference type="ARBA" id="ARBA00023157"/>
    </source>
</evidence>
<keyword evidence="6 7" id="KW-1015">Disulfide bond</keyword>
<dbReference type="Proteomes" id="UP001311232">
    <property type="component" value="Unassembled WGS sequence"/>
</dbReference>
<dbReference type="GO" id="GO:0004653">
    <property type="term" value="F:polypeptide N-acetylgalactosaminyltransferase activity"/>
    <property type="evidence" value="ECO:0007669"/>
    <property type="project" value="TreeGrafter"/>
</dbReference>
<evidence type="ECO:0000313" key="10">
    <source>
        <dbReference type="Proteomes" id="UP001311232"/>
    </source>
</evidence>
<sequence length="418" mass="48272">MSSSTDEDEEESNLQARQLAIEESGIDGLLAKPVDVKPLADDNALGEWGRATHLNLSPEEKKHEEETVERYAINIYVSDKISLHRHIKDHRMKECQTKRFNYRHLPTTSVIIAFYNEAWSTLLRTIHSVLETTPAILLKEIILIDDFSDREVLTFLDCHCECVPGWIEPLLERIAENATTIVCPVWQCGGSLEIHPCSHVGHVFPKKAPYARPNFLQNTVRAAEVWMGSYKQHFYNRNPPARKENYGDISQRVELRDKLKCKSFEWYLRNVYPDLHVPEDREGWHGAVRSLGLQSECLDYNAPDHNPTGAQLSLFGCHGQGGNQYFEYTSQREIRFNSVTELCAEVLEGQTSIRMRHCPRDVEAKPPSIIWEFKQDGTIYHPHSNMCVTAYRTTEGRTDAQMRQCNLADRNQLWKFEW</sequence>
<dbReference type="Pfam" id="PF00652">
    <property type="entry name" value="Ricin_B_lectin"/>
    <property type="match status" value="1"/>
</dbReference>
<evidence type="ECO:0000256" key="2">
    <source>
        <dbReference type="ARBA" id="ARBA00004922"/>
    </source>
</evidence>
<reference evidence="9 10" key="1">
    <citation type="submission" date="2021-06" db="EMBL/GenBank/DDBJ databases">
        <authorList>
            <person name="Palmer J.M."/>
        </authorList>
    </citation>
    <scope>NUCLEOTIDE SEQUENCE [LARGE SCALE GENOMIC DNA]</scope>
    <source>
        <strain evidence="9 10">MEX-2019</strain>
        <tissue evidence="9">Muscle</tissue>
    </source>
</reference>
<accession>A0AAV9RUU7</accession>
<evidence type="ECO:0000256" key="3">
    <source>
        <dbReference type="ARBA" id="ARBA00012644"/>
    </source>
</evidence>
<dbReference type="Pfam" id="PF00535">
    <property type="entry name" value="Glycos_transf_2"/>
    <property type="match status" value="2"/>
</dbReference>
<dbReference type="InterPro" id="IPR029044">
    <property type="entry name" value="Nucleotide-diphossugar_trans"/>
</dbReference>
<comment type="caution">
    <text evidence="9">The sequence shown here is derived from an EMBL/GenBank/DDBJ whole genome shotgun (WGS) entry which is preliminary data.</text>
</comment>
<dbReference type="SMART" id="SM00458">
    <property type="entry name" value="RICIN"/>
    <property type="match status" value="1"/>
</dbReference>
<protein>
    <recommendedName>
        <fullName evidence="3 7">Polypeptide N-acetylgalactosaminyltransferase</fullName>
        <ecNumber evidence="7">2.4.1.-</ecNumber>
    </recommendedName>
    <alternativeName>
        <fullName evidence="7">Protein-UDP acetylgalactosaminyltransferase</fullName>
    </alternativeName>
</protein>
<organism evidence="9 10">
    <name type="scientific">Crenichthys baileyi</name>
    <name type="common">White River springfish</name>
    <dbReference type="NCBI Taxonomy" id="28760"/>
    <lineage>
        <taxon>Eukaryota</taxon>
        <taxon>Metazoa</taxon>
        <taxon>Chordata</taxon>
        <taxon>Craniata</taxon>
        <taxon>Vertebrata</taxon>
        <taxon>Euteleostomi</taxon>
        <taxon>Actinopterygii</taxon>
        <taxon>Neopterygii</taxon>
        <taxon>Teleostei</taxon>
        <taxon>Neoteleostei</taxon>
        <taxon>Acanthomorphata</taxon>
        <taxon>Ovalentaria</taxon>
        <taxon>Atherinomorphae</taxon>
        <taxon>Cyprinodontiformes</taxon>
        <taxon>Goodeidae</taxon>
        <taxon>Crenichthys</taxon>
    </lineage>
</organism>
<dbReference type="PANTHER" id="PTHR11675">
    <property type="entry name" value="N-ACETYLGALACTOSAMINYLTRANSFERASE"/>
    <property type="match status" value="1"/>
</dbReference>
<name>A0AAV9RUU7_9TELE</name>
<evidence type="ECO:0000256" key="1">
    <source>
        <dbReference type="ARBA" id="ARBA00004323"/>
    </source>
</evidence>
<dbReference type="InterPro" id="IPR000772">
    <property type="entry name" value="Ricin_B_lectin"/>
</dbReference>
<dbReference type="Gene3D" id="3.90.550.10">
    <property type="entry name" value="Spore Coat Polysaccharide Biosynthesis Protein SpsA, Chain A"/>
    <property type="match status" value="3"/>
</dbReference>
<evidence type="ECO:0000256" key="4">
    <source>
        <dbReference type="ARBA" id="ARBA00022734"/>
    </source>
</evidence>
<feature type="domain" description="Ricin B lectin" evidence="8">
    <location>
        <begin position="284"/>
        <end position="417"/>
    </location>
</feature>
<evidence type="ECO:0000256" key="7">
    <source>
        <dbReference type="RuleBase" id="RU361242"/>
    </source>
</evidence>
<dbReference type="InterPro" id="IPR001173">
    <property type="entry name" value="Glyco_trans_2-like"/>
</dbReference>
<dbReference type="SUPFAM" id="SSF50370">
    <property type="entry name" value="Ricin B-like lectins"/>
    <property type="match status" value="1"/>
</dbReference>
<dbReference type="SUPFAM" id="SSF53448">
    <property type="entry name" value="Nucleotide-diphospho-sugar transferases"/>
    <property type="match status" value="1"/>
</dbReference>
<keyword evidence="7" id="KW-0808">Transferase</keyword>
<evidence type="ECO:0000256" key="5">
    <source>
        <dbReference type="ARBA" id="ARBA00023034"/>
    </source>
</evidence>
<keyword evidence="7" id="KW-0464">Manganese</keyword>
<dbReference type="PANTHER" id="PTHR11675:SF7">
    <property type="entry name" value="POLYPEPTIDE N-ACETYLGALACTOSAMINYLTRANSFERASE 4"/>
    <property type="match status" value="1"/>
</dbReference>
<dbReference type="EMBL" id="JAHHUM010001296">
    <property type="protein sequence ID" value="KAK5612821.1"/>
    <property type="molecule type" value="Genomic_DNA"/>
</dbReference>
<dbReference type="FunFam" id="2.80.10.50:FF:000054">
    <property type="entry name" value="Polypeptide N-acetylgalactosaminyltransferase"/>
    <property type="match status" value="1"/>
</dbReference>
<keyword evidence="5 7" id="KW-0333">Golgi apparatus</keyword>
<dbReference type="GO" id="GO:0030246">
    <property type="term" value="F:carbohydrate binding"/>
    <property type="evidence" value="ECO:0007669"/>
    <property type="project" value="UniProtKB-KW"/>
</dbReference>
<comment type="subcellular location">
    <subcellularLocation>
        <location evidence="1 7">Golgi apparatus membrane</location>
        <topology evidence="1 7">Single-pass type II membrane protein</topology>
    </subcellularLocation>
</comment>
<keyword evidence="10" id="KW-1185">Reference proteome</keyword>
<keyword evidence="7" id="KW-0328">Glycosyltransferase</keyword>
<dbReference type="AlphaFoldDB" id="A0AAV9RUU7"/>
<dbReference type="Gene3D" id="2.80.10.50">
    <property type="match status" value="1"/>
</dbReference>
<dbReference type="GO" id="GO:0000139">
    <property type="term" value="C:Golgi membrane"/>
    <property type="evidence" value="ECO:0007669"/>
    <property type="project" value="UniProtKB-SubCell"/>
</dbReference>
<keyword evidence="4 7" id="KW-0430">Lectin</keyword>
<gene>
    <name evidence="9" type="ORF">CRENBAI_006034</name>
</gene>
<dbReference type="EC" id="2.4.1.-" evidence="7"/>
<dbReference type="PROSITE" id="PS50231">
    <property type="entry name" value="RICIN_B_LECTIN"/>
    <property type="match status" value="1"/>
</dbReference>
<evidence type="ECO:0000313" key="9">
    <source>
        <dbReference type="EMBL" id="KAK5612821.1"/>
    </source>
</evidence>
<evidence type="ECO:0000259" key="8">
    <source>
        <dbReference type="SMART" id="SM00458"/>
    </source>
</evidence>
<proteinExistence type="inferred from homology"/>
<dbReference type="GO" id="GO:0006493">
    <property type="term" value="P:protein O-linked glycosylation"/>
    <property type="evidence" value="ECO:0007669"/>
    <property type="project" value="TreeGrafter"/>
</dbReference>
<comment type="cofactor">
    <cofactor evidence="7">
        <name>Mn(2+)</name>
        <dbReference type="ChEBI" id="CHEBI:29035"/>
    </cofactor>
</comment>
<comment type="similarity">
    <text evidence="7">Belongs to the glycosyltransferase 2 family. GalNAc-T subfamily.</text>
</comment>
<dbReference type="InterPro" id="IPR035992">
    <property type="entry name" value="Ricin_B-like_lectins"/>
</dbReference>